<name>A0A941E977_9ACTN</name>
<evidence type="ECO:0000256" key="1">
    <source>
        <dbReference type="SAM" id="MobiDB-lite"/>
    </source>
</evidence>
<dbReference type="AlphaFoldDB" id="A0A941E977"/>
<comment type="caution">
    <text evidence="2">The sequence shown here is derived from an EMBL/GenBank/DDBJ whole genome shotgun (WGS) entry which is preliminary data.</text>
</comment>
<proteinExistence type="predicted"/>
<dbReference type="RefSeq" id="WP_212517396.1">
    <property type="nucleotide sequence ID" value="NZ_JAGSOH010000014.1"/>
</dbReference>
<evidence type="ECO:0000313" key="2">
    <source>
        <dbReference type="EMBL" id="MBR7826248.1"/>
    </source>
</evidence>
<organism evidence="2 3">
    <name type="scientific">Actinospica acidithermotolerans</name>
    <dbReference type="NCBI Taxonomy" id="2828514"/>
    <lineage>
        <taxon>Bacteria</taxon>
        <taxon>Bacillati</taxon>
        <taxon>Actinomycetota</taxon>
        <taxon>Actinomycetes</taxon>
        <taxon>Catenulisporales</taxon>
        <taxon>Actinospicaceae</taxon>
        <taxon>Actinospica</taxon>
    </lineage>
</organism>
<evidence type="ECO:0000313" key="3">
    <source>
        <dbReference type="Proteomes" id="UP000676325"/>
    </source>
</evidence>
<sequence length="101" mass="10777">MLTDLWHFFASIVAVVTSLADDAEHDVEAFDVEACAVVAGTTAITVEAIRAKTDAQAVRRVSAGQRRPPLDLHRIPGKAGMTKQPLPCVSMAESAPLATRH</sequence>
<reference evidence="2" key="1">
    <citation type="submission" date="2021-04" db="EMBL/GenBank/DDBJ databases">
        <title>Genome based classification of Actinospica acidithermotolerans sp. nov., an actinobacterium isolated from an Indonesian hot spring.</title>
        <authorList>
            <person name="Kusuma A.B."/>
            <person name="Putra K.E."/>
            <person name="Nafisah S."/>
            <person name="Loh J."/>
            <person name="Nouioui I."/>
            <person name="Goodfellow M."/>
        </authorList>
    </citation>
    <scope>NUCLEOTIDE SEQUENCE</scope>
    <source>
        <strain evidence="2">MGRD01-02</strain>
    </source>
</reference>
<feature type="region of interest" description="Disordered" evidence="1">
    <location>
        <begin position="60"/>
        <end position="86"/>
    </location>
</feature>
<gene>
    <name evidence="2" type="ORF">KDK95_08045</name>
</gene>
<protein>
    <submittedName>
        <fullName evidence="2">Uncharacterized protein</fullName>
    </submittedName>
</protein>
<keyword evidence="3" id="KW-1185">Reference proteome</keyword>
<dbReference type="EMBL" id="JAGSOH010000014">
    <property type="protein sequence ID" value="MBR7826248.1"/>
    <property type="molecule type" value="Genomic_DNA"/>
</dbReference>
<accession>A0A941E977</accession>
<dbReference type="Proteomes" id="UP000676325">
    <property type="component" value="Unassembled WGS sequence"/>
</dbReference>